<dbReference type="InterPro" id="IPR051803">
    <property type="entry name" value="TA_system_RelE-like_toxin"/>
</dbReference>
<evidence type="ECO:0000256" key="2">
    <source>
        <dbReference type="ARBA" id="ARBA00022649"/>
    </source>
</evidence>
<name>A0A936F498_9BACT</name>
<dbReference type="PANTHER" id="PTHR33755">
    <property type="entry name" value="TOXIN PARE1-RELATED"/>
    <property type="match status" value="1"/>
</dbReference>
<dbReference type="EMBL" id="JADKCH010000018">
    <property type="protein sequence ID" value="MBK8573445.1"/>
    <property type="molecule type" value="Genomic_DNA"/>
</dbReference>
<dbReference type="SUPFAM" id="SSF143011">
    <property type="entry name" value="RelE-like"/>
    <property type="match status" value="1"/>
</dbReference>
<dbReference type="InterPro" id="IPR035093">
    <property type="entry name" value="RelE/ParE_toxin_dom_sf"/>
</dbReference>
<accession>A0A936F498</accession>
<keyword evidence="2" id="KW-1277">Toxin-antitoxin system</keyword>
<dbReference type="Gene3D" id="3.30.2310.20">
    <property type="entry name" value="RelE-like"/>
    <property type="match status" value="1"/>
</dbReference>
<evidence type="ECO:0000256" key="1">
    <source>
        <dbReference type="ARBA" id="ARBA00006226"/>
    </source>
</evidence>
<reference evidence="3 4" key="1">
    <citation type="submission" date="2020-10" db="EMBL/GenBank/DDBJ databases">
        <title>Connecting structure to function with the recovery of over 1000 high-quality activated sludge metagenome-assembled genomes encoding full-length rRNA genes using long-read sequencing.</title>
        <authorList>
            <person name="Singleton C.M."/>
            <person name="Petriglieri F."/>
            <person name="Kristensen J.M."/>
            <person name="Kirkegaard R.H."/>
            <person name="Michaelsen T.Y."/>
            <person name="Andersen M.H."/>
            <person name="Karst S.M."/>
            <person name="Dueholm M.S."/>
            <person name="Nielsen P.H."/>
            <person name="Albertsen M."/>
        </authorList>
    </citation>
    <scope>NUCLEOTIDE SEQUENCE [LARGE SCALE GENOMIC DNA]</scope>
    <source>
        <strain evidence="3">OdNE_18-Q3-R46-58_MAXAC.008</strain>
    </source>
</reference>
<sequence>MTLQWADRALQDLEDLLGFIAVDNPGAAKRLHDQVFRKTDKLKDFPTMGPVSTEAGEPFREVLVKPLRILYLFEDDNVTIVAVYREEANLRG</sequence>
<comment type="caution">
    <text evidence="3">The sequence shown here is derived from an EMBL/GenBank/DDBJ whole genome shotgun (WGS) entry which is preliminary data.</text>
</comment>
<dbReference type="Proteomes" id="UP000709959">
    <property type="component" value="Unassembled WGS sequence"/>
</dbReference>
<organism evidence="3 4">
    <name type="scientific">Candidatus Geothrix odensensis</name>
    <dbReference type="NCBI Taxonomy" id="2954440"/>
    <lineage>
        <taxon>Bacteria</taxon>
        <taxon>Pseudomonadati</taxon>
        <taxon>Acidobacteriota</taxon>
        <taxon>Holophagae</taxon>
        <taxon>Holophagales</taxon>
        <taxon>Holophagaceae</taxon>
        <taxon>Geothrix</taxon>
    </lineage>
</organism>
<evidence type="ECO:0000313" key="3">
    <source>
        <dbReference type="EMBL" id="MBK8573445.1"/>
    </source>
</evidence>
<dbReference type="InterPro" id="IPR007712">
    <property type="entry name" value="RelE/ParE_toxin"/>
</dbReference>
<protein>
    <submittedName>
        <fullName evidence="3">Type II toxin-antitoxin system RelE/ParE family toxin</fullName>
    </submittedName>
</protein>
<dbReference type="Pfam" id="PF05016">
    <property type="entry name" value="ParE_toxin"/>
    <property type="match status" value="1"/>
</dbReference>
<proteinExistence type="inferred from homology"/>
<dbReference type="PANTHER" id="PTHR33755:SF5">
    <property type="entry name" value="TYPE II TOXIN-ANTITOXIN SYSTEM RELE_PARE FAMILY TOXIN"/>
    <property type="match status" value="1"/>
</dbReference>
<dbReference type="AlphaFoldDB" id="A0A936F498"/>
<evidence type="ECO:0000313" key="4">
    <source>
        <dbReference type="Proteomes" id="UP000709959"/>
    </source>
</evidence>
<comment type="similarity">
    <text evidence="1">Belongs to the RelE toxin family.</text>
</comment>
<gene>
    <name evidence="3" type="ORF">IPN91_12575</name>
</gene>